<dbReference type="EMBL" id="ML743611">
    <property type="protein sequence ID" value="KAE8133816.1"/>
    <property type="molecule type" value="Genomic_DNA"/>
</dbReference>
<reference evidence="1 2" key="1">
    <citation type="submission" date="2019-04" db="EMBL/GenBank/DDBJ databases">
        <title>Friends and foes A comparative genomics study of 23 Aspergillus species from section Flavi.</title>
        <authorList>
            <consortium name="DOE Joint Genome Institute"/>
            <person name="Kjaerbolling I."/>
            <person name="Vesth T."/>
            <person name="Frisvad J.C."/>
            <person name="Nybo J.L."/>
            <person name="Theobald S."/>
            <person name="Kildgaard S."/>
            <person name="Isbrandt T."/>
            <person name="Kuo A."/>
            <person name="Sato A."/>
            <person name="Lyhne E.K."/>
            <person name="Kogle M.E."/>
            <person name="Wiebenga A."/>
            <person name="Kun R.S."/>
            <person name="Lubbers R.J."/>
            <person name="Makela M.R."/>
            <person name="Barry K."/>
            <person name="Chovatia M."/>
            <person name="Clum A."/>
            <person name="Daum C."/>
            <person name="Haridas S."/>
            <person name="He G."/>
            <person name="LaButti K."/>
            <person name="Lipzen A."/>
            <person name="Mondo S."/>
            <person name="Riley R."/>
            <person name="Salamov A."/>
            <person name="Simmons B.A."/>
            <person name="Magnuson J.K."/>
            <person name="Henrissat B."/>
            <person name="Mortensen U.H."/>
            <person name="Larsen T.O."/>
            <person name="Devries R.P."/>
            <person name="Grigoriev I.V."/>
            <person name="Machida M."/>
            <person name="Baker S.E."/>
            <person name="Andersen M.R."/>
        </authorList>
    </citation>
    <scope>NUCLEOTIDE SEQUENCE [LARGE SCALE GENOMIC DNA]</scope>
    <source>
        <strain evidence="1 2">CBS 117625</strain>
    </source>
</reference>
<name>A0A5N6SGG9_ASPPS</name>
<evidence type="ECO:0000313" key="1">
    <source>
        <dbReference type="EMBL" id="KAE8133816.1"/>
    </source>
</evidence>
<proteinExistence type="predicted"/>
<accession>A0A5N6SGG9</accession>
<organism evidence="1 2">
    <name type="scientific">Aspergillus pseudotamarii</name>
    <dbReference type="NCBI Taxonomy" id="132259"/>
    <lineage>
        <taxon>Eukaryota</taxon>
        <taxon>Fungi</taxon>
        <taxon>Dikarya</taxon>
        <taxon>Ascomycota</taxon>
        <taxon>Pezizomycotina</taxon>
        <taxon>Eurotiomycetes</taxon>
        <taxon>Eurotiomycetidae</taxon>
        <taxon>Eurotiales</taxon>
        <taxon>Aspergillaceae</taxon>
        <taxon>Aspergillus</taxon>
        <taxon>Aspergillus subgen. Circumdati</taxon>
    </lineage>
</organism>
<dbReference type="Proteomes" id="UP000325672">
    <property type="component" value="Unassembled WGS sequence"/>
</dbReference>
<dbReference type="RefSeq" id="XP_031909879.1">
    <property type="nucleotide sequence ID" value="XM_032055590.1"/>
</dbReference>
<evidence type="ECO:0000313" key="2">
    <source>
        <dbReference type="Proteomes" id="UP000325672"/>
    </source>
</evidence>
<keyword evidence="2" id="KW-1185">Reference proteome</keyword>
<protein>
    <submittedName>
        <fullName evidence="1">Uncharacterized protein</fullName>
    </submittedName>
</protein>
<sequence length="61" mass="6746">MPSLILHNTVDCDTRSVTLLGVRVMVRSTDNTGITSLLMAHRPSALQAIELVQPRKWDDTA</sequence>
<dbReference type="AlphaFoldDB" id="A0A5N6SGG9"/>
<dbReference type="GeneID" id="43639800"/>
<gene>
    <name evidence="1" type="ORF">BDV38DRAFT_257167</name>
</gene>